<feature type="compositionally biased region" description="Low complexity" evidence="1">
    <location>
        <begin position="896"/>
        <end position="915"/>
    </location>
</feature>
<feature type="region of interest" description="Disordered" evidence="1">
    <location>
        <begin position="161"/>
        <end position="191"/>
    </location>
</feature>
<evidence type="ECO:0000313" key="3">
    <source>
        <dbReference type="Proteomes" id="UP000549394"/>
    </source>
</evidence>
<feature type="compositionally biased region" description="Basic and acidic residues" evidence="1">
    <location>
        <begin position="633"/>
        <end position="651"/>
    </location>
</feature>
<reference evidence="2 3" key="1">
    <citation type="submission" date="2020-08" db="EMBL/GenBank/DDBJ databases">
        <authorList>
            <person name="Hejnol A."/>
        </authorList>
    </citation>
    <scope>NUCLEOTIDE SEQUENCE [LARGE SCALE GENOMIC DNA]</scope>
</reference>
<feature type="compositionally biased region" description="Acidic residues" evidence="1">
    <location>
        <begin position="583"/>
        <end position="594"/>
    </location>
</feature>
<feature type="region of interest" description="Disordered" evidence="1">
    <location>
        <begin position="632"/>
        <end position="651"/>
    </location>
</feature>
<feature type="region of interest" description="Disordered" evidence="1">
    <location>
        <begin position="205"/>
        <end position="284"/>
    </location>
</feature>
<dbReference type="Proteomes" id="UP000549394">
    <property type="component" value="Unassembled WGS sequence"/>
</dbReference>
<feature type="compositionally biased region" description="Basic and acidic residues" evidence="1">
    <location>
        <begin position="240"/>
        <end position="259"/>
    </location>
</feature>
<sequence length="1400" mass="158362">MSQENLDWRTSGLPKNCLIVKPNGEANFSQFINESEYNVSAISFNQTEDLSRSTKRNLRSEQRRRISSIKFGTSTIDNTISPVVEFSESRTFLKQASTSYDKKLCSPLCQPIVKVARMSEAKIRRMTQSPHPAISPKNEDDLNNSMLNDTVPKINFCVQTSYEDKNGGSPHNNSKTFHNERVESPLPNTPKLVLFNKKSSQTCKNELTSKLDSQKDNQTNKENHSFKREETNVDIANDSTSHEDTCPSRLKDLTERDFSSIDGTPSNFSIGEKSGTSDKPTKKEAVTCRRCKKIILSKKVEKIQTEKKSAASVKKKPSHTNLEEDGSQESTIDMQTDNLFSEKQPVRKLQLVNEDDSVIPETRSKKRVSSEKKIKRVYRKKKRSGSKSSNADLTLEINSILEESLIVPRNHSLMSNFHDEDIHPTAKDVDSGDKRVARENQDEQINDGPSLNKEPFDDETKYKTEKTSRRIREKTINDELDVHSEKASKKERLLNEKTAGNRKESKGEEELINREACSNDWADERHSPENEEVPANNDEETSVVGDRESLLNEVENSKLINTSVGSSEKLKNDTEDNGSVNKEEEEVIANEEVEVSANEEKGEKSITEDEERSEVKEDNMAEVEENSTFVDNSKLRNEAHSGKEFESRENTIFKETDADGEVLKNQEHELLETISDTQNSNESLKLSKTPEKDECLDNSSNLTMVITRRQRHMQNESKEKLHEIPSSTGKKNKKGKKSKTISQGASVSKPKKAVRIPEQIEEENDDNKSVDYENSQVTKSTPARSIQNLKKFKPTEGKVDIIEAKQSSLIGGDSELDNNSNNEAVPEADMTLTEENTITDNNVTSRQSESVHPILDIRKSLRSSSKKNSFAVPEQPPIRSVRKSKRTNSHANDEQTMTSITSSSKLSDLSKMSTKPAKKAKSKSTQKKINSLSKKSKGNYRSKLSSISNFDDSDELSSTKRSCSRRISKNVSTLLVDSPDRRDDTFTRISRSTRFSHLSSVNSTRKSFSTMLDDDTIKNRESSQFSTKWRVSKVDAIRQSIPDEGKKNSTLNSTQKSSKLIVIEPTPDNTKESISSTDIDNTTNPRISFSTQSLYNIREEESNNEVTSSSTVLEAETIIQPNTANRTNVSFTPVNFLSSTPMVNENEIPLETPPSRKKPEEKTNSADLTNYKFQKKKRRETIFVPKITDSSKGLRRSKRKRVRPLLHECGERIKYTYNPTAGSYEIDQVIKPNKDKKKGLRNSMASNKRRIVALEKLEKKRDVENTKIRFANKTLPAQLVTRDSLPGNNSFEVSIRGERKVKHLIERFNRHVDFDDGPMIVKPTKSSAINYIHIRGGATHLLPASKTETTLILLYGKIQFFLEDNEGYLDAGDSLEIPYDVNVTIENLRRDPATFLIHEI</sequence>
<organism evidence="2 3">
    <name type="scientific">Dimorphilus gyrociliatus</name>
    <dbReference type="NCBI Taxonomy" id="2664684"/>
    <lineage>
        <taxon>Eukaryota</taxon>
        <taxon>Metazoa</taxon>
        <taxon>Spiralia</taxon>
        <taxon>Lophotrochozoa</taxon>
        <taxon>Annelida</taxon>
        <taxon>Polychaeta</taxon>
        <taxon>Polychaeta incertae sedis</taxon>
        <taxon>Dinophilidae</taxon>
        <taxon>Dimorphilus</taxon>
    </lineage>
</organism>
<evidence type="ECO:0000256" key="1">
    <source>
        <dbReference type="SAM" id="MobiDB-lite"/>
    </source>
</evidence>
<feature type="compositionally biased region" description="Basic residues" evidence="1">
    <location>
        <begin position="916"/>
        <end position="926"/>
    </location>
</feature>
<feature type="region of interest" description="Disordered" evidence="1">
    <location>
        <begin position="1145"/>
        <end position="1171"/>
    </location>
</feature>
<accession>A0A7I8VBU6</accession>
<feature type="compositionally biased region" description="Basic and acidic residues" evidence="1">
    <location>
        <begin position="207"/>
        <end position="231"/>
    </location>
</feature>
<feature type="compositionally biased region" description="Basic and acidic residues" evidence="1">
    <location>
        <begin position="417"/>
        <end position="441"/>
    </location>
</feature>
<feature type="compositionally biased region" description="Basic and acidic residues" evidence="1">
    <location>
        <begin position="275"/>
        <end position="284"/>
    </location>
</feature>
<feature type="region of interest" description="Disordered" evidence="1">
    <location>
        <begin position="358"/>
        <end position="390"/>
    </location>
</feature>
<feature type="compositionally biased region" description="Polar residues" evidence="1">
    <location>
        <begin position="674"/>
        <end position="686"/>
    </location>
</feature>
<feature type="region of interest" description="Disordered" evidence="1">
    <location>
        <begin position="672"/>
        <end position="795"/>
    </location>
</feature>
<feature type="compositionally biased region" description="Basic residues" evidence="1">
    <location>
        <begin position="373"/>
        <end position="385"/>
    </location>
</feature>
<protein>
    <submittedName>
        <fullName evidence="2">DgyrCDS1263</fullName>
    </submittedName>
</protein>
<proteinExistence type="predicted"/>
<feature type="compositionally biased region" description="Polar residues" evidence="1">
    <location>
        <begin position="833"/>
        <end position="850"/>
    </location>
</feature>
<feature type="compositionally biased region" description="Basic residues" evidence="1">
    <location>
        <begin position="730"/>
        <end position="739"/>
    </location>
</feature>
<name>A0A7I8VBU6_9ANNE</name>
<keyword evidence="3" id="KW-1185">Reference proteome</keyword>
<feature type="compositionally biased region" description="Basic and acidic residues" evidence="1">
    <location>
        <begin position="598"/>
        <end position="619"/>
    </location>
</feature>
<dbReference type="EMBL" id="CAJFCJ010000002">
    <property type="protein sequence ID" value="CAD5112010.1"/>
    <property type="molecule type" value="Genomic_DNA"/>
</dbReference>
<evidence type="ECO:0000313" key="2">
    <source>
        <dbReference type="EMBL" id="CAD5112010.1"/>
    </source>
</evidence>
<comment type="caution">
    <text evidence="2">The sequence shown here is derived from an EMBL/GenBank/DDBJ whole genome shotgun (WGS) entry which is preliminary data.</text>
</comment>
<feature type="region of interest" description="Disordered" evidence="1">
    <location>
        <begin position="416"/>
        <end position="626"/>
    </location>
</feature>
<gene>
    <name evidence="2" type="ORF">DGYR_LOCUS1219</name>
</gene>
<feature type="compositionally biased region" description="Basic and acidic residues" evidence="1">
    <location>
        <begin position="454"/>
        <end position="513"/>
    </location>
</feature>
<feature type="compositionally biased region" description="Basic and acidic residues" evidence="1">
    <location>
        <begin position="713"/>
        <end position="723"/>
    </location>
</feature>
<feature type="compositionally biased region" description="Polar residues" evidence="1">
    <location>
        <begin position="772"/>
        <end position="788"/>
    </location>
</feature>
<feature type="region of interest" description="Disordered" evidence="1">
    <location>
        <begin position="808"/>
        <end position="964"/>
    </location>
</feature>
<feature type="region of interest" description="Disordered" evidence="1">
    <location>
        <begin position="305"/>
        <end position="330"/>
    </location>
</feature>